<sequence>MTHIFGIKVYFNYDARELQENIKIGWEAFDKEIYCQYIDNLLGDVNKINFIEKVSHNDSFLFKMLY</sequence>
<reference evidence="1 2" key="1">
    <citation type="journal article" date="2009" name="PLoS Genet.">
        <title>Genomic analysis of the basal lineage fungus Rhizopus oryzae reveals a whole-genome duplication.</title>
        <authorList>
            <person name="Ma L.-J."/>
            <person name="Ibrahim A.S."/>
            <person name="Skory C."/>
            <person name="Grabherr M.G."/>
            <person name="Burger G."/>
            <person name="Butler M."/>
            <person name="Elias M."/>
            <person name="Idnurm A."/>
            <person name="Lang B.F."/>
            <person name="Sone T."/>
            <person name="Abe A."/>
            <person name="Calvo S.E."/>
            <person name="Corrochano L.M."/>
            <person name="Engels R."/>
            <person name="Fu J."/>
            <person name="Hansberg W."/>
            <person name="Kim J.-M."/>
            <person name="Kodira C.D."/>
            <person name="Koehrsen M.J."/>
            <person name="Liu B."/>
            <person name="Miranda-Saavedra D."/>
            <person name="O'Leary S."/>
            <person name="Ortiz-Castellanos L."/>
            <person name="Poulter R."/>
            <person name="Rodriguez-Romero J."/>
            <person name="Ruiz-Herrera J."/>
            <person name="Shen Y.-Q."/>
            <person name="Zeng Q."/>
            <person name="Galagan J."/>
            <person name="Birren B.W."/>
            <person name="Cuomo C.A."/>
            <person name="Wickes B.L."/>
        </authorList>
    </citation>
    <scope>NUCLEOTIDE SEQUENCE [LARGE SCALE GENOMIC DNA]</scope>
    <source>
        <strain evidence="2">RA 99-880 / ATCC MYA-4621 / FGSC 9543 / NRRL 43880</strain>
    </source>
</reference>
<dbReference type="AlphaFoldDB" id="I1CM14"/>
<keyword evidence="2" id="KW-1185">Reference proteome</keyword>
<evidence type="ECO:0000313" key="2">
    <source>
        <dbReference type="Proteomes" id="UP000009138"/>
    </source>
</evidence>
<evidence type="ECO:0000313" key="1">
    <source>
        <dbReference type="EMBL" id="EIE89494.1"/>
    </source>
</evidence>
<dbReference type="Proteomes" id="UP000009138">
    <property type="component" value="Unassembled WGS sequence"/>
</dbReference>
<organism evidence="1 2">
    <name type="scientific">Rhizopus delemar (strain RA 99-880 / ATCC MYA-4621 / FGSC 9543 / NRRL 43880)</name>
    <name type="common">Mucormycosis agent</name>
    <name type="synonym">Rhizopus arrhizus var. delemar</name>
    <dbReference type="NCBI Taxonomy" id="246409"/>
    <lineage>
        <taxon>Eukaryota</taxon>
        <taxon>Fungi</taxon>
        <taxon>Fungi incertae sedis</taxon>
        <taxon>Mucoromycota</taxon>
        <taxon>Mucoromycotina</taxon>
        <taxon>Mucoromycetes</taxon>
        <taxon>Mucorales</taxon>
        <taxon>Mucorineae</taxon>
        <taxon>Rhizopodaceae</taxon>
        <taxon>Rhizopus</taxon>
    </lineage>
</organism>
<dbReference type="GeneID" id="93621170"/>
<dbReference type="InParanoid" id="I1CM14"/>
<dbReference type="VEuPathDB" id="FungiDB:RO3G_14205"/>
<dbReference type="EMBL" id="CH476744">
    <property type="protein sequence ID" value="EIE89494.1"/>
    <property type="molecule type" value="Genomic_DNA"/>
</dbReference>
<name>I1CM14_RHIO9</name>
<dbReference type="RefSeq" id="XP_067524890.1">
    <property type="nucleotide sequence ID" value="XM_067668789.1"/>
</dbReference>
<accession>I1CM14</accession>
<proteinExistence type="predicted"/>
<protein>
    <submittedName>
        <fullName evidence="1">Uncharacterized protein</fullName>
    </submittedName>
</protein>
<gene>
    <name evidence="1" type="ORF">RO3G_14205</name>
</gene>